<organism evidence="1 2">
    <name type="scientific">Marinomonas arctica</name>
    <dbReference type="NCBI Taxonomy" id="383750"/>
    <lineage>
        <taxon>Bacteria</taxon>
        <taxon>Pseudomonadati</taxon>
        <taxon>Pseudomonadota</taxon>
        <taxon>Gammaproteobacteria</taxon>
        <taxon>Oceanospirillales</taxon>
        <taxon>Oceanospirillaceae</taxon>
        <taxon>Marinomonas</taxon>
    </lineage>
</organism>
<dbReference type="AlphaFoldDB" id="A0A7H1J2W6"/>
<proteinExistence type="predicted"/>
<dbReference type="OrthoDB" id="6102201at2"/>
<dbReference type="Proteomes" id="UP000516370">
    <property type="component" value="Chromosome"/>
</dbReference>
<gene>
    <name evidence="1" type="ORF">IBG28_14100</name>
</gene>
<protein>
    <submittedName>
        <fullName evidence="1">Uncharacterized protein</fullName>
    </submittedName>
</protein>
<accession>A0A7H1J2W6</accession>
<dbReference type="RefSeq" id="WP_111606891.1">
    <property type="nucleotide sequence ID" value="NZ_BMLJ01000010.1"/>
</dbReference>
<reference evidence="1 2" key="1">
    <citation type="submission" date="2020-09" db="EMBL/GenBank/DDBJ databases">
        <title>Complete genome sequence of an Arctic sea ice bacterium Marinomonas arctica BSI20414.</title>
        <authorList>
            <person name="Liao L."/>
            <person name="Chen B."/>
        </authorList>
    </citation>
    <scope>NUCLEOTIDE SEQUENCE [LARGE SCALE GENOMIC DNA]</scope>
    <source>
        <strain evidence="1 2">BSI20414</strain>
    </source>
</reference>
<evidence type="ECO:0000313" key="1">
    <source>
        <dbReference type="EMBL" id="QNT04832.1"/>
    </source>
</evidence>
<keyword evidence="2" id="KW-1185">Reference proteome</keyword>
<dbReference type="EMBL" id="CP061081">
    <property type="protein sequence ID" value="QNT04832.1"/>
    <property type="molecule type" value="Genomic_DNA"/>
</dbReference>
<name>A0A7H1J2W6_9GAMM</name>
<sequence length="227" mass="24841">MIFEEYAKIVKSFQYEASLSLTETFDAVCAAQDALIAKILGKGATIAGWKVVDKEGVIILSPIFDFQVFANLGETLSCQALRGTELEICFQFFVPSKIDDMHLSVAKLVPFAAVELIRAEIHPTNHSACDFYFNYGVFVSSKPVSGELIFEGGDQGYAFSADVEQLVEAKKEVLKKGALQCIQRGYGNKDYFFITGTLNGLVPAAESLGENRVVNQGEVLVQFSLVP</sequence>
<evidence type="ECO:0000313" key="2">
    <source>
        <dbReference type="Proteomes" id="UP000516370"/>
    </source>
</evidence>
<dbReference type="KEGG" id="mard:IBG28_14100"/>